<name>B2KCP7_ELUMP</name>
<evidence type="ECO:0000313" key="2">
    <source>
        <dbReference type="EMBL" id="ACC98293.1"/>
    </source>
</evidence>
<dbReference type="AlphaFoldDB" id="B2KCP7"/>
<feature type="transmembrane region" description="Helical" evidence="1">
    <location>
        <begin position="50"/>
        <end position="74"/>
    </location>
</feature>
<evidence type="ECO:0000313" key="3">
    <source>
        <dbReference type="Proteomes" id="UP000001029"/>
    </source>
</evidence>
<sequence length="246" mass="28077">MEKTWNVTFKAHFRRNFFTAFAFLLVWYVGAQTILTALEAPAKRIVSTSFAAWGMTLFAAFFITLFSYIFWIGAVLIYDSKFKLSDFVENFHKHYWFFISLLGLQLVYALVIQISFFSGDPGSDYFLITLIVTAVGALVALLRNLVIGVFFVGYETDVEMPNEIKTCFTQNLKPIAVFFILTIVISVIETFLTFFAQDMLVKYFISTPDAYAVKFTQLILGFISQALMLLALFVSMPFIKIKGKNI</sequence>
<feature type="transmembrane region" description="Helical" evidence="1">
    <location>
        <begin position="125"/>
        <end position="154"/>
    </location>
</feature>
<dbReference type="EMBL" id="CP001055">
    <property type="protein sequence ID" value="ACC98293.1"/>
    <property type="molecule type" value="Genomic_DNA"/>
</dbReference>
<feature type="transmembrane region" description="Helical" evidence="1">
    <location>
        <begin position="95"/>
        <end position="119"/>
    </location>
</feature>
<keyword evidence="1" id="KW-0812">Transmembrane</keyword>
<dbReference type="Proteomes" id="UP000001029">
    <property type="component" value="Chromosome"/>
</dbReference>
<dbReference type="STRING" id="445932.Emin_0738"/>
<dbReference type="KEGG" id="emi:Emin_0738"/>
<keyword evidence="1" id="KW-0472">Membrane</keyword>
<feature type="transmembrane region" description="Helical" evidence="1">
    <location>
        <begin position="175"/>
        <end position="195"/>
    </location>
</feature>
<keyword evidence="3" id="KW-1185">Reference proteome</keyword>
<protein>
    <submittedName>
        <fullName evidence="2">Uncharacterized protein</fullName>
    </submittedName>
</protein>
<dbReference type="RefSeq" id="WP_012414908.1">
    <property type="nucleotide sequence ID" value="NC_010644.1"/>
</dbReference>
<evidence type="ECO:0000256" key="1">
    <source>
        <dbReference type="SAM" id="Phobius"/>
    </source>
</evidence>
<accession>B2KCP7</accession>
<keyword evidence="1" id="KW-1133">Transmembrane helix</keyword>
<gene>
    <name evidence="2" type="ordered locus">Emin_0738</name>
</gene>
<organism evidence="2 3">
    <name type="scientific">Elusimicrobium minutum (strain Pei191)</name>
    <dbReference type="NCBI Taxonomy" id="445932"/>
    <lineage>
        <taxon>Bacteria</taxon>
        <taxon>Pseudomonadati</taxon>
        <taxon>Elusimicrobiota</taxon>
        <taxon>Elusimicrobia</taxon>
        <taxon>Elusimicrobiales</taxon>
        <taxon>Elusimicrobiaceae</taxon>
        <taxon>Elusimicrobium</taxon>
    </lineage>
</organism>
<feature type="transmembrane region" description="Helical" evidence="1">
    <location>
        <begin position="215"/>
        <end position="239"/>
    </location>
</feature>
<proteinExistence type="predicted"/>
<dbReference type="HOGENOM" id="CLU_1127689_0_0_0"/>
<reference evidence="2 3" key="1">
    <citation type="journal article" date="2009" name="Appl. Environ. Microbiol.">
        <title>Genomic analysis of 'Elusimicrobium minutum,' the first cultivated representative of the phylum 'Elusimicrobia' (formerly termite group 1).</title>
        <authorList>
            <person name="Herlemann D.P.R."/>
            <person name="Geissinger O."/>
            <person name="Ikeda-Ohtsubo W."/>
            <person name="Kunin V."/>
            <person name="Sun H."/>
            <person name="Lapidus A."/>
            <person name="Hugenholtz P."/>
            <person name="Brune A."/>
        </authorList>
    </citation>
    <scope>NUCLEOTIDE SEQUENCE [LARGE SCALE GENOMIC DNA]</scope>
    <source>
        <strain evidence="2 3">Pei191</strain>
    </source>
</reference>